<dbReference type="InterPro" id="IPR039261">
    <property type="entry name" value="FNR_nucleotide-bd"/>
</dbReference>
<evidence type="ECO:0000256" key="1">
    <source>
        <dbReference type="ARBA" id="ARBA00022448"/>
    </source>
</evidence>
<evidence type="ECO:0000259" key="6">
    <source>
        <dbReference type="PROSITE" id="PS51384"/>
    </source>
</evidence>
<dbReference type="InterPro" id="IPR001041">
    <property type="entry name" value="2Fe-2S_ferredoxin-type"/>
</dbReference>
<dbReference type="InterPro" id="IPR012675">
    <property type="entry name" value="Beta-grasp_dom_sf"/>
</dbReference>
<dbReference type="InterPro" id="IPR017938">
    <property type="entry name" value="Riboflavin_synthase-like_b-brl"/>
</dbReference>
<dbReference type="InterPro" id="IPR017927">
    <property type="entry name" value="FAD-bd_FR_type"/>
</dbReference>
<dbReference type="Pfam" id="PF00111">
    <property type="entry name" value="Fer2"/>
    <property type="match status" value="1"/>
</dbReference>
<dbReference type="EC" id="1.6.5.-" evidence="7"/>
<feature type="domain" description="FAD-binding FR-type" evidence="6">
    <location>
        <begin position="127"/>
        <end position="233"/>
    </location>
</feature>
<dbReference type="Gene3D" id="3.10.20.30">
    <property type="match status" value="1"/>
</dbReference>
<dbReference type="PRINTS" id="PR00410">
    <property type="entry name" value="PHEHYDRXLASE"/>
</dbReference>
<keyword evidence="8" id="KW-1185">Reference proteome</keyword>
<dbReference type="PANTHER" id="PTHR43644">
    <property type="entry name" value="NA(+)-TRANSLOCATING NADH-QUINONE REDUCTASE SUBUNIT"/>
    <property type="match status" value="1"/>
</dbReference>
<evidence type="ECO:0000313" key="8">
    <source>
        <dbReference type="Proteomes" id="UP001314903"/>
    </source>
</evidence>
<evidence type="ECO:0000256" key="3">
    <source>
        <dbReference type="ARBA" id="ARBA00022827"/>
    </source>
</evidence>
<dbReference type="InterPro" id="IPR001709">
    <property type="entry name" value="Flavoprot_Pyr_Nucl_cyt_Rdtase"/>
</dbReference>
<keyword evidence="1" id="KW-0813">Transport</keyword>
<dbReference type="InterPro" id="IPR001433">
    <property type="entry name" value="OxRdtase_FAD/NAD-bd"/>
</dbReference>
<keyword evidence="7" id="KW-0560">Oxidoreductase</keyword>
<dbReference type="Proteomes" id="UP001314903">
    <property type="component" value="Unassembled WGS sequence"/>
</dbReference>
<accession>A0ABS4KKC2</accession>
<evidence type="ECO:0000256" key="4">
    <source>
        <dbReference type="ARBA" id="ARBA00023004"/>
    </source>
</evidence>
<dbReference type="InterPro" id="IPR036010">
    <property type="entry name" value="2Fe-2S_ferredoxin-like_sf"/>
</dbReference>
<dbReference type="SUPFAM" id="SSF52343">
    <property type="entry name" value="Ferredoxin reductase-like, C-terminal NADP-linked domain"/>
    <property type="match status" value="1"/>
</dbReference>
<dbReference type="Gene3D" id="3.40.50.80">
    <property type="entry name" value="Nucleotide-binding domain of ferredoxin-NADP reductase (FNR) module"/>
    <property type="match status" value="1"/>
</dbReference>
<keyword evidence="2" id="KW-0285">Flavoprotein</keyword>
<evidence type="ECO:0000259" key="5">
    <source>
        <dbReference type="PROSITE" id="PS51085"/>
    </source>
</evidence>
<sequence length="366" mass="41255">MEIVLTVGIISGISGILAFLLTIANNTINDYGDVKITINESKEYDARGGSSLLGLLIENEVYIPSACGGKGSCGFCKVKVTEGGGPLLPTETGYVTEEEAKDNIRLSCQVKVKNDIDIEIDEAIFNVKQYEYSVVKNESITPSIKHLILRLPEGKEIDFKAGQYIQLLAPKYKGNREEVYRAYSLASSPNQKNEIELLIGFVPEGICTTYVHYHLDEKDKVTVVGPYGDFYYQDNDKEMIMVAIGTGMAPILSILRYMRENRITDRKVIFFFGAKDEEELFFDEEFQELEKELPKFRYIPSISRPKPDGKWNGEVGRVTDTITKYIENGENKEAYLCGSPRMIDSVVDLLKEKGLEEESILYDKFS</sequence>
<dbReference type="Pfam" id="PF00970">
    <property type="entry name" value="FAD_binding_6"/>
    <property type="match status" value="1"/>
</dbReference>
<dbReference type="SUPFAM" id="SSF63380">
    <property type="entry name" value="Riboflavin synthase domain-like"/>
    <property type="match status" value="1"/>
</dbReference>
<feature type="domain" description="2Fe-2S ferredoxin-type" evidence="5">
    <location>
        <begin position="32"/>
        <end position="124"/>
    </location>
</feature>
<reference evidence="7 8" key="1">
    <citation type="submission" date="2021-03" db="EMBL/GenBank/DDBJ databases">
        <title>Genomic Encyclopedia of Type Strains, Phase IV (KMG-IV): sequencing the most valuable type-strain genomes for metagenomic binning, comparative biology and taxonomic classification.</title>
        <authorList>
            <person name="Goeker M."/>
        </authorList>
    </citation>
    <scope>NUCLEOTIDE SEQUENCE [LARGE SCALE GENOMIC DNA]</scope>
    <source>
        <strain evidence="7 8">DSM 27512</strain>
    </source>
</reference>
<gene>
    <name evidence="7" type="ORF">J2Z35_002048</name>
</gene>
<dbReference type="PANTHER" id="PTHR43644:SF1">
    <property type="entry name" value="NAD(P)H-FLAVIN REDUCTASE"/>
    <property type="match status" value="1"/>
</dbReference>
<dbReference type="RefSeq" id="WP_209661303.1">
    <property type="nucleotide sequence ID" value="NZ_JAGGLI010000024.1"/>
</dbReference>
<proteinExistence type="predicted"/>
<dbReference type="EMBL" id="JAGGLI010000024">
    <property type="protein sequence ID" value="MBP2028247.1"/>
    <property type="molecule type" value="Genomic_DNA"/>
</dbReference>
<dbReference type="Pfam" id="PF00175">
    <property type="entry name" value="NAD_binding_1"/>
    <property type="match status" value="1"/>
</dbReference>
<dbReference type="PROSITE" id="PS51085">
    <property type="entry name" value="2FE2S_FER_2"/>
    <property type="match status" value="1"/>
</dbReference>
<dbReference type="InterPro" id="IPR008333">
    <property type="entry name" value="Cbr1-like_FAD-bd_dom"/>
</dbReference>
<organism evidence="7 8">
    <name type="scientific">Acetoanaerobium pronyense</name>
    <dbReference type="NCBI Taxonomy" id="1482736"/>
    <lineage>
        <taxon>Bacteria</taxon>
        <taxon>Bacillati</taxon>
        <taxon>Bacillota</taxon>
        <taxon>Clostridia</taxon>
        <taxon>Peptostreptococcales</taxon>
        <taxon>Filifactoraceae</taxon>
        <taxon>Acetoanaerobium</taxon>
    </lineage>
</organism>
<dbReference type="GO" id="GO:0016491">
    <property type="term" value="F:oxidoreductase activity"/>
    <property type="evidence" value="ECO:0007669"/>
    <property type="project" value="UniProtKB-KW"/>
</dbReference>
<dbReference type="CDD" id="cd00207">
    <property type="entry name" value="fer2"/>
    <property type="match status" value="1"/>
</dbReference>
<dbReference type="SUPFAM" id="SSF54292">
    <property type="entry name" value="2Fe-2S ferredoxin-like"/>
    <property type="match status" value="1"/>
</dbReference>
<evidence type="ECO:0000256" key="2">
    <source>
        <dbReference type="ARBA" id="ARBA00022630"/>
    </source>
</evidence>
<protein>
    <submittedName>
        <fullName evidence="7">Na+-transporting NADH:ubiquinone oxidoreductase subunit F</fullName>
        <ecNumber evidence="7">1.6.5.-</ecNumber>
    </submittedName>
</protein>
<evidence type="ECO:0000313" key="7">
    <source>
        <dbReference type="EMBL" id="MBP2028247.1"/>
    </source>
</evidence>
<comment type="caution">
    <text evidence="7">The sequence shown here is derived from an EMBL/GenBank/DDBJ whole genome shotgun (WGS) entry which is preliminary data.</text>
</comment>
<dbReference type="PROSITE" id="PS51384">
    <property type="entry name" value="FAD_FR"/>
    <property type="match status" value="1"/>
</dbReference>
<dbReference type="PRINTS" id="PR00371">
    <property type="entry name" value="FPNCR"/>
</dbReference>
<keyword evidence="3" id="KW-0274">FAD</keyword>
<dbReference type="Gene3D" id="2.40.30.10">
    <property type="entry name" value="Translation factors"/>
    <property type="match status" value="2"/>
</dbReference>
<name>A0ABS4KKC2_9FIRM</name>
<keyword evidence="4" id="KW-0408">Iron</keyword>